<protein>
    <recommendedName>
        <fullName evidence="3">HmuY protein</fullName>
    </recommendedName>
</protein>
<sequence length="242" mass="27732">MKKLFYALPIFGLLFFASCDKDESNEIIDESAITSDFSLKDIYDFQKDVTISSEEGSTGVVRIYANNQSALSNYSTENLSLMEIHSNETLQESLVRHNIMDLTETTIDSEEGDAKDASFEETGNDIAFELVKLTKANPNSKYAINFNHPQTSIAKAGWNYYTHYSSVNQAQIAEIARHSVWRRVYYGLKYKANSGSSWATIQNEWRKINNNQSFSHTKNPCYQFRFRVKTKKNSAYSVTFDY</sequence>
<name>A0ABP3TQW2_9FLAO</name>
<organism evidence="1 2">
    <name type="scientific">Aquimarina litoralis</name>
    <dbReference type="NCBI Taxonomy" id="584605"/>
    <lineage>
        <taxon>Bacteria</taxon>
        <taxon>Pseudomonadati</taxon>
        <taxon>Bacteroidota</taxon>
        <taxon>Flavobacteriia</taxon>
        <taxon>Flavobacteriales</taxon>
        <taxon>Flavobacteriaceae</taxon>
        <taxon>Aquimarina</taxon>
    </lineage>
</organism>
<accession>A0ABP3TQW2</accession>
<gene>
    <name evidence="1" type="ORF">GCM10009430_06630</name>
</gene>
<proteinExistence type="predicted"/>
<dbReference type="PROSITE" id="PS51257">
    <property type="entry name" value="PROKAR_LIPOPROTEIN"/>
    <property type="match status" value="1"/>
</dbReference>
<dbReference type="EMBL" id="BAAAGE010000001">
    <property type="protein sequence ID" value="GAA0714049.1"/>
    <property type="molecule type" value="Genomic_DNA"/>
</dbReference>
<evidence type="ECO:0000313" key="2">
    <source>
        <dbReference type="Proteomes" id="UP001501758"/>
    </source>
</evidence>
<reference evidence="2" key="1">
    <citation type="journal article" date="2019" name="Int. J. Syst. Evol. Microbiol.">
        <title>The Global Catalogue of Microorganisms (GCM) 10K type strain sequencing project: providing services to taxonomists for standard genome sequencing and annotation.</title>
        <authorList>
            <consortium name="The Broad Institute Genomics Platform"/>
            <consortium name="The Broad Institute Genome Sequencing Center for Infectious Disease"/>
            <person name="Wu L."/>
            <person name="Ma J."/>
        </authorList>
    </citation>
    <scope>NUCLEOTIDE SEQUENCE [LARGE SCALE GENOMIC DNA]</scope>
    <source>
        <strain evidence="2">JCM 15974</strain>
    </source>
</reference>
<comment type="caution">
    <text evidence="1">The sequence shown here is derived from an EMBL/GenBank/DDBJ whole genome shotgun (WGS) entry which is preliminary data.</text>
</comment>
<dbReference type="RefSeq" id="WP_343910486.1">
    <property type="nucleotide sequence ID" value="NZ_BAAAGE010000001.1"/>
</dbReference>
<evidence type="ECO:0008006" key="3">
    <source>
        <dbReference type="Google" id="ProtNLM"/>
    </source>
</evidence>
<keyword evidence="2" id="KW-1185">Reference proteome</keyword>
<evidence type="ECO:0000313" key="1">
    <source>
        <dbReference type="EMBL" id="GAA0714049.1"/>
    </source>
</evidence>
<dbReference type="Proteomes" id="UP001501758">
    <property type="component" value="Unassembled WGS sequence"/>
</dbReference>